<keyword evidence="11" id="KW-1185">Reference proteome</keyword>
<keyword evidence="3" id="KW-1003">Cell membrane</keyword>
<feature type="transmembrane region" description="Helical" evidence="8">
    <location>
        <begin position="203"/>
        <end position="225"/>
    </location>
</feature>
<gene>
    <name evidence="10" type="ORF">QEZ41_03295</name>
</gene>
<evidence type="ECO:0000313" key="10">
    <source>
        <dbReference type="EMBL" id="MDM7857307.1"/>
    </source>
</evidence>
<sequence>MPYWRLSNFYFFYFALLGAIAPYVPLYFAHLGFSPARIGELVAMPMVMRCLAPNLWGWLGDKTGQRLRIIRWGALLTLLGFSLIFISKSYAWLALVMFVHAFFWHAILPQFEVITFEHLSQRPQDYSRIRLWGSVGFIVTVVLLGYVFVDLGLGSFPWLVCLIMLGIWLSSLLVPKAKTQAARLQSQVGYGFFSYLQQRPIGAFYLAVMLMQISHGPYYTFLSVYLTELGYSRSAVGWLWSLGVLAEIGLFIYMPKLLLRFSLRHVLLASFALAAVRWLALGYLADQLLCLIVIQILHAATFGSFHAAAMQFVQRQFPSNRQGQGQALYVSLSGVGAAIGALYAGYMWSAAGAAGTFAVAAGAATMALIIVWMGLTEHRNGQTA</sequence>
<evidence type="ECO:0000256" key="1">
    <source>
        <dbReference type="ARBA" id="ARBA00004429"/>
    </source>
</evidence>
<evidence type="ECO:0000256" key="4">
    <source>
        <dbReference type="ARBA" id="ARBA00022519"/>
    </source>
</evidence>
<dbReference type="InterPro" id="IPR020846">
    <property type="entry name" value="MFS_dom"/>
</dbReference>
<comment type="subcellular location">
    <subcellularLocation>
        <location evidence="1">Cell inner membrane</location>
        <topology evidence="1">Multi-pass membrane protein</topology>
    </subcellularLocation>
</comment>
<feature type="transmembrane region" description="Helical" evidence="8">
    <location>
        <begin position="325"/>
        <end position="346"/>
    </location>
</feature>
<feature type="transmembrane region" description="Helical" evidence="8">
    <location>
        <begin position="266"/>
        <end position="285"/>
    </location>
</feature>
<dbReference type="PIRSF" id="PIRSF004925">
    <property type="entry name" value="HcaT"/>
    <property type="match status" value="1"/>
</dbReference>
<keyword evidence="6 8" id="KW-1133">Transmembrane helix</keyword>
<dbReference type="SUPFAM" id="SSF103473">
    <property type="entry name" value="MFS general substrate transporter"/>
    <property type="match status" value="1"/>
</dbReference>
<evidence type="ECO:0000313" key="11">
    <source>
        <dbReference type="Proteomes" id="UP001241056"/>
    </source>
</evidence>
<feature type="transmembrane region" description="Helical" evidence="8">
    <location>
        <begin position="291"/>
        <end position="313"/>
    </location>
</feature>
<reference evidence="10 11" key="1">
    <citation type="submission" date="2023-06" db="EMBL/GenBank/DDBJ databases">
        <title>Thiopseudomonas sp. CY1220 draft genome sequence.</title>
        <authorList>
            <person name="Zhao G."/>
            <person name="An M."/>
        </authorList>
    </citation>
    <scope>NUCLEOTIDE SEQUENCE [LARGE SCALE GENOMIC DNA]</scope>
    <source>
        <strain evidence="10 11">CY1220</strain>
    </source>
</reference>
<keyword evidence="5 8" id="KW-0812">Transmembrane</keyword>
<dbReference type="Pfam" id="PF12832">
    <property type="entry name" value="MFS_1_like"/>
    <property type="match status" value="1"/>
</dbReference>
<evidence type="ECO:0000256" key="8">
    <source>
        <dbReference type="SAM" id="Phobius"/>
    </source>
</evidence>
<name>A0ABT7SM88_9GAMM</name>
<keyword evidence="4" id="KW-0997">Cell inner membrane</keyword>
<proteinExistence type="predicted"/>
<feature type="domain" description="Major facilitator superfamily (MFS) profile" evidence="9">
    <location>
        <begin position="1"/>
        <end position="379"/>
    </location>
</feature>
<dbReference type="InterPro" id="IPR026032">
    <property type="entry name" value="HcaT-like"/>
</dbReference>
<feature type="transmembrane region" description="Helical" evidence="8">
    <location>
        <begin position="237"/>
        <end position="254"/>
    </location>
</feature>
<feature type="transmembrane region" description="Helical" evidence="8">
    <location>
        <begin position="129"/>
        <end position="149"/>
    </location>
</feature>
<protein>
    <submittedName>
        <fullName evidence="10">MFS transporter</fullName>
    </submittedName>
</protein>
<dbReference type="PANTHER" id="PTHR23522:SF10">
    <property type="entry name" value="3-PHENYLPROPIONIC ACID TRANSPORTER-RELATED"/>
    <property type="match status" value="1"/>
</dbReference>
<evidence type="ECO:0000259" key="9">
    <source>
        <dbReference type="PROSITE" id="PS50850"/>
    </source>
</evidence>
<evidence type="ECO:0000256" key="2">
    <source>
        <dbReference type="ARBA" id="ARBA00022448"/>
    </source>
</evidence>
<evidence type="ECO:0000256" key="3">
    <source>
        <dbReference type="ARBA" id="ARBA00022475"/>
    </source>
</evidence>
<feature type="transmembrane region" description="Helical" evidence="8">
    <location>
        <begin position="155"/>
        <end position="174"/>
    </location>
</feature>
<dbReference type="Proteomes" id="UP001241056">
    <property type="component" value="Unassembled WGS sequence"/>
</dbReference>
<dbReference type="CDD" id="cd17335">
    <property type="entry name" value="MFS_MFSD6"/>
    <property type="match status" value="1"/>
</dbReference>
<comment type="caution">
    <text evidence="10">The sequence shown here is derived from an EMBL/GenBank/DDBJ whole genome shotgun (WGS) entry which is preliminary data.</text>
</comment>
<feature type="transmembrane region" description="Helical" evidence="8">
    <location>
        <begin position="69"/>
        <end position="86"/>
    </location>
</feature>
<dbReference type="InterPro" id="IPR024989">
    <property type="entry name" value="MFS_assoc_dom"/>
</dbReference>
<feature type="transmembrane region" description="Helical" evidence="8">
    <location>
        <begin position="41"/>
        <end position="57"/>
    </location>
</feature>
<dbReference type="InterPro" id="IPR036259">
    <property type="entry name" value="MFS_trans_sf"/>
</dbReference>
<dbReference type="PANTHER" id="PTHR23522">
    <property type="entry name" value="BLL5896 PROTEIN"/>
    <property type="match status" value="1"/>
</dbReference>
<evidence type="ECO:0000256" key="7">
    <source>
        <dbReference type="ARBA" id="ARBA00023136"/>
    </source>
</evidence>
<dbReference type="PROSITE" id="PS50850">
    <property type="entry name" value="MFS"/>
    <property type="match status" value="1"/>
</dbReference>
<feature type="transmembrane region" description="Helical" evidence="8">
    <location>
        <begin position="9"/>
        <end position="29"/>
    </location>
</feature>
<dbReference type="RefSeq" id="WP_289409964.1">
    <property type="nucleotide sequence ID" value="NZ_JAUCDY010000003.1"/>
</dbReference>
<dbReference type="Gene3D" id="1.20.1250.20">
    <property type="entry name" value="MFS general substrate transporter like domains"/>
    <property type="match status" value="2"/>
</dbReference>
<feature type="transmembrane region" description="Helical" evidence="8">
    <location>
        <begin position="352"/>
        <end position="375"/>
    </location>
</feature>
<evidence type="ECO:0000256" key="6">
    <source>
        <dbReference type="ARBA" id="ARBA00022989"/>
    </source>
</evidence>
<dbReference type="NCBIfam" id="NF037955">
    <property type="entry name" value="mfs"/>
    <property type="match status" value="1"/>
</dbReference>
<accession>A0ABT7SM88</accession>
<dbReference type="EMBL" id="JAUCDY010000003">
    <property type="protein sequence ID" value="MDM7857307.1"/>
    <property type="molecule type" value="Genomic_DNA"/>
</dbReference>
<feature type="transmembrane region" description="Helical" evidence="8">
    <location>
        <begin position="92"/>
        <end position="108"/>
    </location>
</feature>
<keyword evidence="7 8" id="KW-0472">Membrane</keyword>
<evidence type="ECO:0000256" key="5">
    <source>
        <dbReference type="ARBA" id="ARBA00022692"/>
    </source>
</evidence>
<keyword evidence="2" id="KW-0813">Transport</keyword>
<organism evidence="10 11">
    <name type="scientific">Thiopseudomonas acetoxidans</name>
    <dbReference type="NCBI Taxonomy" id="3041622"/>
    <lineage>
        <taxon>Bacteria</taxon>
        <taxon>Pseudomonadati</taxon>
        <taxon>Pseudomonadota</taxon>
        <taxon>Gammaproteobacteria</taxon>
        <taxon>Pseudomonadales</taxon>
        <taxon>Pseudomonadaceae</taxon>
        <taxon>Thiopseudomonas</taxon>
    </lineage>
</organism>